<dbReference type="CDD" id="cd00432">
    <property type="entry name" value="Ribosomal_L18_L5e"/>
    <property type="match status" value="1"/>
</dbReference>
<dbReference type="NCBIfam" id="TIGR00060">
    <property type="entry name" value="L18_bact"/>
    <property type="match status" value="1"/>
</dbReference>
<organism evidence="8 9">
    <name type="scientific">Candidatus Nealsonbacteria bacterium RIFCSPLOWO2_01_FULL_41_9</name>
    <dbReference type="NCBI Taxonomy" id="1801671"/>
    <lineage>
        <taxon>Bacteria</taxon>
        <taxon>Candidatus Nealsoniibacteriota</taxon>
    </lineage>
</organism>
<gene>
    <name evidence="7" type="primary">rplR</name>
    <name evidence="8" type="ORF">A3A08_00435</name>
</gene>
<proteinExistence type="inferred from homology"/>
<dbReference type="SUPFAM" id="SSF53137">
    <property type="entry name" value="Translational machinery components"/>
    <property type="match status" value="1"/>
</dbReference>
<evidence type="ECO:0000256" key="3">
    <source>
        <dbReference type="ARBA" id="ARBA00022884"/>
    </source>
</evidence>
<keyword evidence="4 7" id="KW-0689">Ribosomal protein</keyword>
<reference evidence="8 9" key="1">
    <citation type="journal article" date="2016" name="Nat. Commun.">
        <title>Thousands of microbial genomes shed light on interconnected biogeochemical processes in an aquifer system.</title>
        <authorList>
            <person name="Anantharaman K."/>
            <person name="Brown C.T."/>
            <person name="Hug L.A."/>
            <person name="Sharon I."/>
            <person name="Castelle C.J."/>
            <person name="Probst A.J."/>
            <person name="Thomas B.C."/>
            <person name="Singh A."/>
            <person name="Wilkins M.J."/>
            <person name="Karaoz U."/>
            <person name="Brodie E.L."/>
            <person name="Williams K.H."/>
            <person name="Hubbard S.S."/>
            <person name="Banfield J.F."/>
        </authorList>
    </citation>
    <scope>NUCLEOTIDE SEQUENCE [LARGE SCALE GENOMIC DNA]</scope>
</reference>
<sequence>MDIIKKKEKQYRRRQRIRAKISGTYIRPRLSVFKSNKHIFAQLIDDDKKKTLASASDLKMKKIKKAVAAFEVGKLIAEKAKGLKIEAVGFDRSGYKYHGRVKAVAEGAREGGLKF</sequence>
<comment type="function">
    <text evidence="7">This is one of the proteins that bind and probably mediate the attachment of the 5S RNA into the large ribosomal subunit, where it forms part of the central protuberance.</text>
</comment>
<dbReference type="EMBL" id="MHMG01000008">
    <property type="protein sequence ID" value="OGZ23749.1"/>
    <property type="molecule type" value="Genomic_DNA"/>
</dbReference>
<dbReference type="InterPro" id="IPR057268">
    <property type="entry name" value="Ribosomal_L18"/>
</dbReference>
<dbReference type="PANTHER" id="PTHR12899">
    <property type="entry name" value="39S RIBOSOMAL PROTEIN L18, MITOCHONDRIAL"/>
    <property type="match status" value="1"/>
</dbReference>
<dbReference type="AlphaFoldDB" id="A0A1G2EDC7"/>
<evidence type="ECO:0000256" key="1">
    <source>
        <dbReference type="ARBA" id="ARBA00007116"/>
    </source>
</evidence>
<name>A0A1G2EDC7_9BACT</name>
<dbReference type="HAMAP" id="MF_01337_B">
    <property type="entry name" value="Ribosomal_uL18_B"/>
    <property type="match status" value="1"/>
</dbReference>
<dbReference type="FunFam" id="3.30.420.100:FF:000001">
    <property type="entry name" value="50S ribosomal protein L18"/>
    <property type="match status" value="1"/>
</dbReference>
<keyword evidence="5 7" id="KW-0687">Ribonucleoprotein</keyword>
<evidence type="ECO:0000313" key="9">
    <source>
        <dbReference type="Proteomes" id="UP000176406"/>
    </source>
</evidence>
<dbReference type="GO" id="GO:0022625">
    <property type="term" value="C:cytosolic large ribosomal subunit"/>
    <property type="evidence" value="ECO:0007669"/>
    <property type="project" value="TreeGrafter"/>
</dbReference>
<dbReference type="Pfam" id="PF00861">
    <property type="entry name" value="Ribosomal_L18p"/>
    <property type="match status" value="1"/>
</dbReference>
<evidence type="ECO:0000256" key="5">
    <source>
        <dbReference type="ARBA" id="ARBA00023274"/>
    </source>
</evidence>
<comment type="similarity">
    <text evidence="1 7">Belongs to the universal ribosomal protein uL18 family.</text>
</comment>
<dbReference type="PANTHER" id="PTHR12899:SF3">
    <property type="entry name" value="LARGE RIBOSOMAL SUBUNIT PROTEIN UL18M"/>
    <property type="match status" value="1"/>
</dbReference>
<evidence type="ECO:0000313" key="8">
    <source>
        <dbReference type="EMBL" id="OGZ23749.1"/>
    </source>
</evidence>
<evidence type="ECO:0000256" key="2">
    <source>
        <dbReference type="ARBA" id="ARBA00022730"/>
    </source>
</evidence>
<dbReference type="GO" id="GO:0003735">
    <property type="term" value="F:structural constituent of ribosome"/>
    <property type="evidence" value="ECO:0007669"/>
    <property type="project" value="InterPro"/>
</dbReference>
<evidence type="ECO:0000256" key="6">
    <source>
        <dbReference type="ARBA" id="ARBA00035197"/>
    </source>
</evidence>
<evidence type="ECO:0000256" key="4">
    <source>
        <dbReference type="ARBA" id="ARBA00022980"/>
    </source>
</evidence>
<accession>A0A1G2EDC7</accession>
<dbReference type="InterPro" id="IPR005484">
    <property type="entry name" value="Ribosomal_uL18_bac/plant/anim"/>
</dbReference>
<dbReference type="Proteomes" id="UP000176406">
    <property type="component" value="Unassembled WGS sequence"/>
</dbReference>
<comment type="caution">
    <text evidence="8">The sequence shown here is derived from an EMBL/GenBank/DDBJ whole genome shotgun (WGS) entry which is preliminary data.</text>
</comment>
<dbReference type="InterPro" id="IPR004389">
    <property type="entry name" value="Ribosomal_uL18_bac-type"/>
</dbReference>
<dbReference type="Gene3D" id="3.30.420.100">
    <property type="match status" value="1"/>
</dbReference>
<keyword evidence="3 7" id="KW-0694">RNA-binding</keyword>
<keyword evidence="2 7" id="KW-0699">rRNA-binding</keyword>
<evidence type="ECO:0000256" key="7">
    <source>
        <dbReference type="HAMAP-Rule" id="MF_01337"/>
    </source>
</evidence>
<comment type="subunit">
    <text evidence="7">Part of the 50S ribosomal subunit; part of the 5S rRNA/L5/L18/L25 subcomplex. Contacts the 5S and 23S rRNAs.</text>
</comment>
<protein>
    <recommendedName>
        <fullName evidence="6 7">Large ribosomal subunit protein uL18</fullName>
    </recommendedName>
</protein>
<dbReference type="GO" id="GO:0008097">
    <property type="term" value="F:5S rRNA binding"/>
    <property type="evidence" value="ECO:0007669"/>
    <property type="project" value="TreeGrafter"/>
</dbReference>
<dbReference type="GO" id="GO:0006412">
    <property type="term" value="P:translation"/>
    <property type="evidence" value="ECO:0007669"/>
    <property type="project" value="UniProtKB-UniRule"/>
</dbReference>